<dbReference type="Gene3D" id="3.40.30.10">
    <property type="entry name" value="Glutaredoxin"/>
    <property type="match status" value="1"/>
</dbReference>
<dbReference type="Pfam" id="PF00085">
    <property type="entry name" value="Thioredoxin"/>
    <property type="match status" value="1"/>
</dbReference>
<dbReference type="SUPFAM" id="SSF52833">
    <property type="entry name" value="Thioredoxin-like"/>
    <property type="match status" value="1"/>
</dbReference>
<dbReference type="InterPro" id="IPR013766">
    <property type="entry name" value="Thioredoxin_domain"/>
</dbReference>
<protein>
    <recommendedName>
        <fullName evidence="1">Thioredoxin domain-containing protein</fullName>
    </recommendedName>
</protein>
<proteinExistence type="predicted"/>
<comment type="caution">
    <text evidence="2">The sequence shown here is derived from an EMBL/GenBank/DDBJ whole genome shotgun (WGS) entry which is preliminary data.</text>
</comment>
<dbReference type="Proteomes" id="UP000031972">
    <property type="component" value="Unassembled WGS sequence"/>
</dbReference>
<dbReference type="EMBL" id="JXRR01000001">
    <property type="protein sequence ID" value="KIL53057.1"/>
    <property type="molecule type" value="Genomic_DNA"/>
</dbReference>
<organism evidence="2 3">
    <name type="scientific">Jeotgalibacillus campisalis</name>
    <dbReference type="NCBI Taxonomy" id="220754"/>
    <lineage>
        <taxon>Bacteria</taxon>
        <taxon>Bacillati</taxon>
        <taxon>Bacillota</taxon>
        <taxon>Bacilli</taxon>
        <taxon>Bacillales</taxon>
        <taxon>Caryophanaceae</taxon>
        <taxon>Jeotgalibacillus</taxon>
    </lineage>
</organism>
<sequence length="112" mass="12973">MRPTIELTSLQEAEAAIERDTILLLYLSKENCSVCHSLLPKVQEVMAAFPRIHFYHADVEQIKEMAGRFSIFTVPVLLLFVEGKEMLREARFVRINDLEEKLDKISTMYLAE</sequence>
<keyword evidence="3" id="KW-1185">Reference proteome</keyword>
<name>A0A0C2VW07_9BACL</name>
<accession>A0A0C2VW07</accession>
<feature type="domain" description="Thioredoxin" evidence="1">
    <location>
        <begin position="14"/>
        <end position="87"/>
    </location>
</feature>
<dbReference type="CDD" id="cd02947">
    <property type="entry name" value="TRX_family"/>
    <property type="match status" value="1"/>
</dbReference>
<evidence type="ECO:0000313" key="2">
    <source>
        <dbReference type="EMBL" id="KIL53057.1"/>
    </source>
</evidence>
<dbReference type="InterPro" id="IPR036249">
    <property type="entry name" value="Thioredoxin-like_sf"/>
</dbReference>
<dbReference type="PATRIC" id="fig|220754.4.peg.394"/>
<dbReference type="OrthoDB" id="411356at2"/>
<evidence type="ECO:0000259" key="1">
    <source>
        <dbReference type="Pfam" id="PF00085"/>
    </source>
</evidence>
<dbReference type="RefSeq" id="WP_041054062.1">
    <property type="nucleotide sequence ID" value="NZ_JXRR01000001.1"/>
</dbReference>
<evidence type="ECO:0000313" key="3">
    <source>
        <dbReference type="Proteomes" id="UP000031972"/>
    </source>
</evidence>
<dbReference type="AlphaFoldDB" id="A0A0C2VW07"/>
<gene>
    <name evidence="2" type="ORF">KR50_03860</name>
</gene>
<reference evidence="2 3" key="1">
    <citation type="submission" date="2015-01" db="EMBL/GenBank/DDBJ databases">
        <title>Jeotgalibacillus campisalis genome sequencing.</title>
        <authorList>
            <person name="Goh K.M."/>
            <person name="Chan K.-G."/>
            <person name="Yaakop A.S."/>
            <person name="Ee R."/>
            <person name="Gan H.M."/>
            <person name="Chan C.S."/>
        </authorList>
    </citation>
    <scope>NUCLEOTIDE SEQUENCE [LARGE SCALE GENOMIC DNA]</scope>
    <source>
        <strain evidence="2 3">SF-57</strain>
    </source>
</reference>